<dbReference type="InterPro" id="IPR048279">
    <property type="entry name" value="MdtK-like"/>
</dbReference>
<evidence type="ECO:0000256" key="10">
    <source>
        <dbReference type="SAM" id="Phobius"/>
    </source>
</evidence>
<gene>
    <name evidence="11" type="ordered locus">BN4_12827</name>
</gene>
<feature type="transmembrane region" description="Helical" evidence="10">
    <location>
        <begin position="394"/>
        <end position="412"/>
    </location>
</feature>
<keyword evidence="6 10" id="KW-1133">Transmembrane helix</keyword>
<dbReference type="PANTHER" id="PTHR43298:SF2">
    <property type="entry name" value="FMN_FAD EXPORTER YEEO-RELATED"/>
    <property type="match status" value="1"/>
</dbReference>
<keyword evidence="5 10" id="KW-0812">Transmembrane</keyword>
<protein>
    <recommendedName>
        <fullName evidence="9">Multidrug-efflux transporter</fullName>
    </recommendedName>
</protein>
<evidence type="ECO:0000256" key="9">
    <source>
        <dbReference type="ARBA" id="ARBA00031636"/>
    </source>
</evidence>
<dbReference type="PATRIC" id="fig|879567.3.peg.3035"/>
<dbReference type="BioCyc" id="DPIE1322246:BN4_RS14205-MONOMER"/>
<dbReference type="AlphaFoldDB" id="M1WMY6"/>
<proteinExistence type="predicted"/>
<dbReference type="eggNOG" id="COG0534">
    <property type="taxonomic scope" value="Bacteria"/>
</dbReference>
<dbReference type="PIRSF" id="PIRSF006603">
    <property type="entry name" value="DinF"/>
    <property type="match status" value="1"/>
</dbReference>
<evidence type="ECO:0000256" key="5">
    <source>
        <dbReference type="ARBA" id="ARBA00022692"/>
    </source>
</evidence>
<keyword evidence="7" id="KW-0406">Ion transport</keyword>
<feature type="transmembrane region" description="Helical" evidence="10">
    <location>
        <begin position="87"/>
        <end position="111"/>
    </location>
</feature>
<feature type="transmembrane region" description="Helical" evidence="10">
    <location>
        <begin position="131"/>
        <end position="152"/>
    </location>
</feature>
<evidence type="ECO:0000313" key="12">
    <source>
        <dbReference type="Proteomes" id="UP000011724"/>
    </source>
</evidence>
<dbReference type="PANTHER" id="PTHR43298">
    <property type="entry name" value="MULTIDRUG RESISTANCE PROTEIN NORM-RELATED"/>
    <property type="match status" value="1"/>
</dbReference>
<feature type="transmembrane region" description="Helical" evidence="10">
    <location>
        <begin position="358"/>
        <end position="382"/>
    </location>
</feature>
<evidence type="ECO:0000256" key="7">
    <source>
        <dbReference type="ARBA" id="ARBA00023065"/>
    </source>
</evidence>
<keyword evidence="12" id="KW-1185">Reference proteome</keyword>
<dbReference type="STRING" id="1322246.BN4_12827"/>
<keyword evidence="2" id="KW-0813">Transport</keyword>
<dbReference type="GO" id="GO:0015297">
    <property type="term" value="F:antiporter activity"/>
    <property type="evidence" value="ECO:0007669"/>
    <property type="project" value="UniProtKB-KW"/>
</dbReference>
<keyword evidence="4" id="KW-1003">Cell membrane</keyword>
<reference evidence="11 12" key="1">
    <citation type="journal article" date="2013" name="PLoS ONE">
        <title>The first genomic and proteomic characterization of a deep-sea sulfate reducer: insights into the piezophilic lifestyle of Desulfovibrio piezophilus.</title>
        <authorList>
            <person name="Pradel N."/>
            <person name="Ji B."/>
            <person name="Gimenez G."/>
            <person name="Talla E."/>
            <person name="Lenoble P."/>
            <person name="Garel M."/>
            <person name="Tamburini C."/>
            <person name="Fourquet P."/>
            <person name="Lebrun R."/>
            <person name="Bertin P."/>
            <person name="Denis Y."/>
            <person name="Pophillat M."/>
            <person name="Barbe V."/>
            <person name="Ollivier B."/>
            <person name="Dolla A."/>
        </authorList>
    </citation>
    <scope>NUCLEOTIDE SEQUENCE [LARGE SCALE GENOMIC DNA]</scope>
    <source>
        <strain evidence="12">DSM 10523 / SB164P1</strain>
    </source>
</reference>
<evidence type="ECO:0000256" key="6">
    <source>
        <dbReference type="ARBA" id="ARBA00022989"/>
    </source>
</evidence>
<dbReference type="OrthoDB" id="9805232at2"/>
<dbReference type="InterPro" id="IPR002528">
    <property type="entry name" value="MATE_fam"/>
</dbReference>
<dbReference type="CDD" id="cd13133">
    <property type="entry name" value="MATE_like_7"/>
    <property type="match status" value="1"/>
</dbReference>
<feature type="transmembrane region" description="Helical" evidence="10">
    <location>
        <begin position="164"/>
        <end position="184"/>
    </location>
</feature>
<feature type="transmembrane region" description="Helical" evidence="10">
    <location>
        <begin position="51"/>
        <end position="75"/>
    </location>
</feature>
<feature type="transmembrane region" description="Helical" evidence="10">
    <location>
        <begin position="277"/>
        <end position="300"/>
    </location>
</feature>
<evidence type="ECO:0000256" key="2">
    <source>
        <dbReference type="ARBA" id="ARBA00022448"/>
    </source>
</evidence>
<reference evidence="12" key="2">
    <citation type="journal article" date="2013" name="Stand. Genomic Sci.">
        <title>Complete genome sequence of Desulfocapsa sulfexigens, a marine deltaproteobacterium specialized in disproportionating inorganic sulfur compounds.</title>
        <authorList>
            <person name="Finster K.W."/>
            <person name="Kjeldsen K.U."/>
            <person name="Kube M."/>
            <person name="Reinhardt R."/>
            <person name="Mussmann M."/>
            <person name="Amann R."/>
            <person name="Schreiber L."/>
        </authorList>
    </citation>
    <scope>NUCLEOTIDE SEQUENCE [LARGE SCALE GENOMIC DNA]</scope>
    <source>
        <strain evidence="12">DSM 10523 / SB164P1</strain>
    </source>
</reference>
<dbReference type="InterPro" id="IPR050222">
    <property type="entry name" value="MATE_MdtK"/>
</dbReference>
<evidence type="ECO:0000256" key="3">
    <source>
        <dbReference type="ARBA" id="ARBA00022449"/>
    </source>
</evidence>
<evidence type="ECO:0000256" key="1">
    <source>
        <dbReference type="ARBA" id="ARBA00004651"/>
    </source>
</evidence>
<dbReference type="KEGG" id="dpi:BN4_12827"/>
<dbReference type="NCBIfam" id="TIGR00797">
    <property type="entry name" value="matE"/>
    <property type="match status" value="1"/>
</dbReference>
<feature type="transmembrane region" description="Helical" evidence="10">
    <location>
        <begin position="21"/>
        <end position="39"/>
    </location>
</feature>
<feature type="transmembrane region" description="Helical" evidence="10">
    <location>
        <begin position="424"/>
        <end position="442"/>
    </location>
</feature>
<evidence type="ECO:0000256" key="4">
    <source>
        <dbReference type="ARBA" id="ARBA00022475"/>
    </source>
</evidence>
<keyword evidence="8 10" id="KW-0472">Membrane</keyword>
<dbReference type="GO" id="GO:0005886">
    <property type="term" value="C:plasma membrane"/>
    <property type="evidence" value="ECO:0007669"/>
    <property type="project" value="UniProtKB-SubCell"/>
</dbReference>
<dbReference type="GO" id="GO:0042910">
    <property type="term" value="F:xenobiotic transmembrane transporter activity"/>
    <property type="evidence" value="ECO:0007669"/>
    <property type="project" value="InterPro"/>
</dbReference>
<dbReference type="Proteomes" id="UP000011724">
    <property type="component" value="Chromosome"/>
</dbReference>
<organism evidence="11 12">
    <name type="scientific">Pseudodesulfovibrio piezophilus (strain DSM 21447 / JCM 15486 / C1TLV30)</name>
    <name type="common">Desulfovibrio piezophilus</name>
    <dbReference type="NCBI Taxonomy" id="1322246"/>
    <lineage>
        <taxon>Bacteria</taxon>
        <taxon>Pseudomonadati</taxon>
        <taxon>Thermodesulfobacteriota</taxon>
        <taxon>Desulfovibrionia</taxon>
        <taxon>Desulfovibrionales</taxon>
        <taxon>Desulfovibrionaceae</taxon>
    </lineage>
</organism>
<dbReference type="RefSeq" id="WP_015416102.1">
    <property type="nucleotide sequence ID" value="NC_020409.1"/>
</dbReference>
<comment type="subcellular location">
    <subcellularLocation>
        <location evidence="1">Cell membrane</location>
        <topology evidence="1">Multi-pass membrane protein</topology>
    </subcellularLocation>
</comment>
<accession>M1WMY6</accession>
<dbReference type="Pfam" id="PF01554">
    <property type="entry name" value="MatE"/>
    <property type="match status" value="2"/>
</dbReference>
<dbReference type="HOGENOM" id="CLU_012893_6_5_7"/>
<keyword evidence="3" id="KW-0050">Antiport</keyword>
<feature type="transmembrane region" description="Helical" evidence="10">
    <location>
        <begin position="190"/>
        <end position="215"/>
    </location>
</feature>
<evidence type="ECO:0000256" key="8">
    <source>
        <dbReference type="ARBA" id="ARBA00023136"/>
    </source>
</evidence>
<feature type="transmembrane region" description="Helical" evidence="10">
    <location>
        <begin position="235"/>
        <end position="265"/>
    </location>
</feature>
<name>M1WMY6_PSEP2</name>
<evidence type="ECO:0000313" key="11">
    <source>
        <dbReference type="EMBL" id="CCH50060.1"/>
    </source>
</evidence>
<dbReference type="GO" id="GO:0006811">
    <property type="term" value="P:monoatomic ion transport"/>
    <property type="evidence" value="ECO:0007669"/>
    <property type="project" value="UniProtKB-KW"/>
</dbReference>
<dbReference type="EMBL" id="FO203427">
    <property type="protein sequence ID" value="CCH50060.1"/>
    <property type="molecule type" value="Genomic_DNA"/>
</dbReference>
<sequence length="456" mass="50074">MLTRWNARNGYRESLTLGMPLVVSMMSSTVMTFTDRIFLGNYSLEALGASLPASILAFLFLSFFIGVVEYTGVFVSQYTGAGKLERVGAALWQGLWFCLPACLVLVILWFLAVPLFDFGGHPVPIRRLEVIYFRILILGNIPALIGICLSCFFSGRGLTKPLMLINLIAAGINIPLDYCLINGFGPFPELGIAGAGLATVCGFTFPAICFAFLVFTKKNESLYRVRSAYKLDRRLFLRFLRFGMPGGLQFFLDMFGISFFVFMVGRIGPVELAATNIAISIDTLAFLPTIGMSIAASIMVGQAMGRKSPDQAAFATHSVLHLALAYMGGMGILFLLMPEMLMELFRTHESSGTDFTEVVTMGTVLLRYVAVFTLIDAVALVYIGALKGAGDTRFIMLTMGCASFGCIVLPIMVMNQLGIQSIHGPWLCLLTYVLILAVTFMVRFRQGSWRTLEVIE</sequence>
<feature type="transmembrane region" description="Helical" evidence="10">
    <location>
        <begin position="312"/>
        <end position="338"/>
    </location>
</feature>